<feature type="signal peptide" evidence="2">
    <location>
        <begin position="1"/>
        <end position="25"/>
    </location>
</feature>
<reference evidence="3 4" key="1">
    <citation type="submission" date="2023-03" db="EMBL/GenBank/DDBJ databases">
        <title>Isolation and description of six Streptomyces strains from soil environments, able to metabolize different microbial glucans.</title>
        <authorList>
            <person name="Widen T."/>
            <person name="Larsbrink J."/>
        </authorList>
    </citation>
    <scope>NUCLEOTIDE SEQUENCE [LARGE SCALE GENOMIC DNA]</scope>
    <source>
        <strain evidence="3 4">Mut2</strain>
    </source>
</reference>
<keyword evidence="2" id="KW-0732">Signal</keyword>
<evidence type="ECO:0000256" key="1">
    <source>
        <dbReference type="SAM" id="MobiDB-lite"/>
    </source>
</evidence>
<feature type="region of interest" description="Disordered" evidence="1">
    <location>
        <begin position="24"/>
        <end position="84"/>
    </location>
</feature>
<organism evidence="3 4">
    <name type="scientific">Streptomyces laculatispora</name>
    <dbReference type="NCBI Taxonomy" id="887464"/>
    <lineage>
        <taxon>Bacteria</taxon>
        <taxon>Bacillati</taxon>
        <taxon>Actinomycetota</taxon>
        <taxon>Actinomycetes</taxon>
        <taxon>Kitasatosporales</taxon>
        <taxon>Streptomycetaceae</taxon>
        <taxon>Streptomyces</taxon>
    </lineage>
</organism>
<evidence type="ECO:0000313" key="4">
    <source>
        <dbReference type="Proteomes" id="UP001229952"/>
    </source>
</evidence>
<dbReference type="RefSeq" id="WP_123459945.1">
    <property type="nucleotide sequence ID" value="NZ_CP120992.1"/>
</dbReference>
<proteinExistence type="predicted"/>
<name>A0ABY9I6J3_9ACTN</name>
<feature type="chain" id="PRO_5046881235" description="Secreted protein" evidence="2">
    <location>
        <begin position="26"/>
        <end position="176"/>
    </location>
</feature>
<evidence type="ECO:0000256" key="2">
    <source>
        <dbReference type="SAM" id="SignalP"/>
    </source>
</evidence>
<accession>A0ABY9I6J3</accession>
<keyword evidence="4" id="KW-1185">Reference proteome</keyword>
<feature type="compositionally biased region" description="Low complexity" evidence="1">
    <location>
        <begin position="36"/>
        <end position="60"/>
    </location>
</feature>
<dbReference type="Proteomes" id="UP001229952">
    <property type="component" value="Chromosome"/>
</dbReference>
<dbReference type="EMBL" id="CP120992">
    <property type="protein sequence ID" value="WLQ42497.1"/>
    <property type="molecule type" value="Genomic_DNA"/>
</dbReference>
<sequence length="176" mass="17591">MPIIAATITAAATVVAAIIAPAALSGGGSRSDAPPSAASTEDSETASASPGAAGPSASPSDRPVDKLPSGATNASTPDARPRVVASPDMAATGAVVTLTISGFAPGDQLRISFSDTSPKMEVDMRDVIAGPDGGCAAEVKVPADRGDGYEKPRFRVWSVSDVDTNNSADTPFTYLD</sequence>
<gene>
    <name evidence="3" type="ORF">P8A22_22610</name>
</gene>
<evidence type="ECO:0008006" key="5">
    <source>
        <dbReference type="Google" id="ProtNLM"/>
    </source>
</evidence>
<protein>
    <recommendedName>
        <fullName evidence="5">Secreted protein</fullName>
    </recommendedName>
</protein>
<evidence type="ECO:0000313" key="3">
    <source>
        <dbReference type="EMBL" id="WLQ42497.1"/>
    </source>
</evidence>